<keyword evidence="1" id="KW-0175">Coiled coil</keyword>
<feature type="compositionally biased region" description="Polar residues" evidence="2">
    <location>
        <begin position="101"/>
        <end position="112"/>
    </location>
</feature>
<feature type="compositionally biased region" description="Basic and acidic residues" evidence="2">
    <location>
        <begin position="665"/>
        <end position="674"/>
    </location>
</feature>
<feature type="compositionally biased region" description="Low complexity" evidence="2">
    <location>
        <begin position="1848"/>
        <end position="1860"/>
    </location>
</feature>
<evidence type="ECO:0000256" key="1">
    <source>
        <dbReference type="SAM" id="Coils"/>
    </source>
</evidence>
<dbReference type="GO" id="GO:0008017">
    <property type="term" value="F:microtubule binding"/>
    <property type="evidence" value="ECO:0007669"/>
    <property type="project" value="InterPro"/>
</dbReference>
<evidence type="ECO:0000313" key="3">
    <source>
        <dbReference type="EMBL" id="KAJ3599154.1"/>
    </source>
</evidence>
<dbReference type="GO" id="GO:0005813">
    <property type="term" value="C:centrosome"/>
    <property type="evidence" value="ECO:0007669"/>
    <property type="project" value="InterPro"/>
</dbReference>
<feature type="region of interest" description="Disordered" evidence="2">
    <location>
        <begin position="658"/>
        <end position="720"/>
    </location>
</feature>
<dbReference type="GO" id="GO:0034453">
    <property type="term" value="P:microtubule anchoring"/>
    <property type="evidence" value="ECO:0007669"/>
    <property type="project" value="InterPro"/>
</dbReference>
<feature type="compositionally biased region" description="Basic residues" evidence="2">
    <location>
        <begin position="392"/>
        <end position="402"/>
    </location>
</feature>
<feature type="compositionally biased region" description="Basic and acidic residues" evidence="2">
    <location>
        <begin position="1642"/>
        <end position="1669"/>
    </location>
</feature>
<name>A0A9Q0IHP1_9TELE</name>
<feature type="compositionally biased region" description="Low complexity" evidence="2">
    <location>
        <begin position="304"/>
        <end position="317"/>
    </location>
</feature>
<feature type="compositionally biased region" description="Basic and acidic residues" evidence="2">
    <location>
        <begin position="1546"/>
        <end position="1575"/>
    </location>
</feature>
<feature type="compositionally biased region" description="Polar residues" evidence="2">
    <location>
        <begin position="138"/>
        <end position="148"/>
    </location>
</feature>
<proteinExistence type="predicted"/>
<feature type="compositionally biased region" description="Basic residues" evidence="2">
    <location>
        <begin position="66"/>
        <end position="76"/>
    </location>
</feature>
<protein>
    <recommendedName>
        <fullName evidence="5">Centrosome-associated protein 350</fullName>
    </recommendedName>
</protein>
<feature type="region of interest" description="Disordered" evidence="2">
    <location>
        <begin position="1801"/>
        <end position="1875"/>
    </location>
</feature>
<feature type="region of interest" description="Disordered" evidence="2">
    <location>
        <begin position="917"/>
        <end position="973"/>
    </location>
</feature>
<feature type="coiled-coil region" evidence="1">
    <location>
        <begin position="1759"/>
        <end position="1796"/>
    </location>
</feature>
<feature type="compositionally biased region" description="Low complexity" evidence="2">
    <location>
        <begin position="676"/>
        <end position="691"/>
    </location>
</feature>
<feature type="compositionally biased region" description="Low complexity" evidence="2">
    <location>
        <begin position="163"/>
        <end position="173"/>
    </location>
</feature>
<feature type="region of interest" description="Disordered" evidence="2">
    <location>
        <begin position="1257"/>
        <end position="1338"/>
    </location>
</feature>
<dbReference type="InterPro" id="IPR028750">
    <property type="entry name" value="CEP350/CC187"/>
</dbReference>
<evidence type="ECO:0008006" key="5">
    <source>
        <dbReference type="Google" id="ProtNLM"/>
    </source>
</evidence>
<feature type="compositionally biased region" description="Basic and acidic residues" evidence="2">
    <location>
        <begin position="113"/>
        <end position="123"/>
    </location>
</feature>
<feature type="compositionally biased region" description="Basic and acidic residues" evidence="2">
    <location>
        <begin position="262"/>
        <end position="277"/>
    </location>
</feature>
<reference evidence="3" key="1">
    <citation type="submission" date="2022-07" db="EMBL/GenBank/DDBJ databases">
        <title>Chromosome-level genome of Muraenolepis orangiensis.</title>
        <authorList>
            <person name="Kim J."/>
        </authorList>
    </citation>
    <scope>NUCLEOTIDE SEQUENCE</scope>
    <source>
        <strain evidence="3">KU_S4_2022</strain>
        <tissue evidence="3">Muscle</tissue>
    </source>
</reference>
<accession>A0A9Q0IHP1</accession>
<feature type="compositionally biased region" description="Basic residues" evidence="2">
    <location>
        <begin position="537"/>
        <end position="552"/>
    </location>
</feature>
<feature type="compositionally biased region" description="Basic and acidic residues" evidence="2">
    <location>
        <begin position="195"/>
        <end position="205"/>
    </location>
</feature>
<gene>
    <name evidence="3" type="ORF">NHX12_033117</name>
</gene>
<feature type="compositionally biased region" description="Polar residues" evidence="2">
    <location>
        <begin position="442"/>
        <end position="453"/>
    </location>
</feature>
<feature type="compositionally biased region" description="Polar residues" evidence="2">
    <location>
        <begin position="8"/>
        <end position="19"/>
    </location>
</feature>
<organism evidence="3 4">
    <name type="scientific">Muraenolepis orangiensis</name>
    <name type="common">Patagonian moray cod</name>
    <dbReference type="NCBI Taxonomy" id="630683"/>
    <lineage>
        <taxon>Eukaryota</taxon>
        <taxon>Metazoa</taxon>
        <taxon>Chordata</taxon>
        <taxon>Craniata</taxon>
        <taxon>Vertebrata</taxon>
        <taxon>Euteleostomi</taxon>
        <taxon>Actinopterygii</taxon>
        <taxon>Neopterygii</taxon>
        <taxon>Teleostei</taxon>
        <taxon>Neoteleostei</taxon>
        <taxon>Acanthomorphata</taxon>
        <taxon>Zeiogadaria</taxon>
        <taxon>Gadariae</taxon>
        <taxon>Gadiformes</taxon>
        <taxon>Muraenolepidoidei</taxon>
        <taxon>Muraenolepididae</taxon>
        <taxon>Muraenolepis</taxon>
    </lineage>
</organism>
<feature type="compositionally biased region" description="Low complexity" evidence="2">
    <location>
        <begin position="245"/>
        <end position="258"/>
    </location>
</feature>
<dbReference type="PANTHER" id="PTHR13958:SF3">
    <property type="entry name" value="CAP-GLY DOMAIN-CONTAINING PROTEIN-RELATED"/>
    <property type="match status" value="1"/>
</dbReference>
<feature type="compositionally biased region" description="Low complexity" evidence="2">
    <location>
        <begin position="1079"/>
        <end position="1088"/>
    </location>
</feature>
<feature type="compositionally biased region" description="Polar residues" evidence="2">
    <location>
        <begin position="232"/>
        <end position="243"/>
    </location>
</feature>
<feature type="region of interest" description="Disordered" evidence="2">
    <location>
        <begin position="527"/>
        <end position="592"/>
    </location>
</feature>
<feature type="compositionally biased region" description="Basic and acidic residues" evidence="2">
    <location>
        <begin position="380"/>
        <end position="391"/>
    </location>
</feature>
<feature type="compositionally biased region" description="Basic and acidic residues" evidence="2">
    <location>
        <begin position="1152"/>
        <end position="1167"/>
    </location>
</feature>
<sequence>MSCKRTAVSLSSSAKQQNGNGDGRELTAVWKALSSSKAALRHIENRLEATPGSGVLLESVMDPKKHTSRKLSRRAGRGADDVGGTSKRRGHGYHSPEKSSSRSPLRNATQDSNVRKNNVEFREPLASFREATPPSPQPSQLEACSVQSVPEPSRTPTQPPSESPSLSQLVYQTDTRDRQTDRDLDSTHSSALESTEVRYLNDRPALDAAGPQPVQTALATEGEDSGLGAPPGTSNTESQSLAPTSGDHSASSSPGSASQRLENLRRRQPDDKLEKLKERIRKQREHLEEAAERDKLLGYLDQPIPGSSSSGTISMPTAKIRKVAPAPPAPMYRGFNSSETKIKTADGKVWKEGEFHNLKSSRPPHQRTEQGTEGSRPPHQRTEQGTEGSKDRRPKPVRKVHRSTATSEPHPKPMIGPASWREGQKLVKMFLGPAPRQHQEGRPQSSERQSPAHRSSSDPRPEPNRRPRPNSTERPRSSSRGRSNSRSTTTRAPPPVAQEEASVAAGTELLSADIQGILDDLKMECRVAEEEEERARQRSRGGHSGMRGRRGSASRSSRASGPAPHLSQGSRSASPAKRQAEAEQRKRHYDADVRLQELYRKQRVVAKAVALPSEAPVAPVQRRLQETYTKLLLEEAQLEAEGEHAHPAAIPAINHLRPMYQPSGESDKENKRLEVPQSPSSSDMSLSEQPPLLSRNDLDMGVPSWLQPDQTGFATNTGALAPPGDHLFSEILRLENEAAAAGHRPHQSTALSNRSRSRIEAIKATAASLSNRIESEARKFAGEGTNYGSPTSMDVVFAPHPSPMYQEDGRWLAGLASPTARETTALMPSENLAIRIQRSDDLAIRIQKILSSADQSSFDGEGLPGVSNLHSYRRPNAKMNTQACSTSATAAAALGLKHNSYHQEGRNLFNGPEKVARAEDTGPPRGFGANRDGEEWGKRRMETDIHDSSGGSISEGPLFSDEDPSPPRRATNHIPRMADSLASVDRCAAGHRADDLAQFQREAEKYSGISPTAVQRNGTRNAWEELSKGSPLSVINIFTKNLKHSHLKAPEDGLERSGRSAHSGVSPVDSAAYEDDFVSSRSSGASGQSKKRYSGHSSVKSHFEELMRRSPYEIRTGDFSPPQPSHHSSLHSPHLSSGSSSVCRGSRGKRGMTSERSDGTLLTEHKSPCSPRSEALSADSRKIGSEKSSAHSHPRSNHSDGTLGGAPGPSPRREQSAQQPCAARQREEAAPSLPPASPVGGLNTGIFCLSGGPCEAARLGQDGIKSHAGSPSLASLSGSPAGPGSPPDGASPGVSFRSGSSGGAGSLGPRGSPPSESTPNDVRFPSLSPRGEAAGERQYAAGVLRQRMSAELGYLESIEESVRQLGDVERLRGVSMAQQESVSLAQILKAQQQRHERELYELKIKAEREALETQLHLEESRQRAARAHAELQESMAVNQQQTMGSLQEASAKMMSQQAEAARYTAEAACHIKEMAELTRSQLVPGDLTAGCSAQGPGRSVLDQRKAQHGSYMKQARTETDGLSHSDSLPSRRPNISGGDSSSYLGRSHDSSSQREWRRTDGRKEESREPPRRGKEATGSSSVEEEEVPTAADDSLLSESIHSVLNEKADSTSVATDYSLKFDESMTEDDIEERSFRSLLPSEAHRRGTLDKKSRPHEESEEETTSHDRTLASVPLHSAKDVSKTFASGQDSFSQFTMDMVRQYMKDEEVRLQHQSSLLHLRQKALKEKTKTELAWLEHQKRTLRGKGEDDKMPPIRKKQRGLLMKLQQEEAEIKRLQEANKAARKERLLLLKQQEEIARMRSSTLRLKERLKSAGGDPPPETPMSETPVSEITPHNLRLADGDPRSPSPSFSVSGSETSSIMQRLKKMRSHTDEK</sequence>
<dbReference type="PANTHER" id="PTHR13958">
    <property type="entry name" value="CENTROSOME-ASSOCIATED PROTEIN 350"/>
    <property type="match status" value="1"/>
</dbReference>
<dbReference type="EMBL" id="JANIIK010000048">
    <property type="protein sequence ID" value="KAJ3599154.1"/>
    <property type="molecule type" value="Genomic_DNA"/>
</dbReference>
<dbReference type="OrthoDB" id="306254at2759"/>
<feature type="compositionally biased region" description="Low complexity" evidence="2">
    <location>
        <begin position="1125"/>
        <end position="1145"/>
    </location>
</feature>
<feature type="region of interest" description="Disordered" evidence="2">
    <location>
        <begin position="1"/>
        <end position="24"/>
    </location>
</feature>
<feature type="compositionally biased region" description="Polar residues" evidence="2">
    <location>
        <begin position="707"/>
        <end position="718"/>
    </location>
</feature>
<feature type="compositionally biased region" description="Basic and acidic residues" evidence="2">
    <location>
        <begin position="578"/>
        <end position="592"/>
    </location>
</feature>
<evidence type="ECO:0000256" key="2">
    <source>
        <dbReference type="SAM" id="MobiDB-lite"/>
    </source>
</evidence>
<feature type="region of interest" description="Disordered" evidence="2">
    <location>
        <begin position="1491"/>
        <end position="1673"/>
    </location>
</feature>
<feature type="compositionally biased region" description="Low complexity" evidence="2">
    <location>
        <begin position="1268"/>
        <end position="1299"/>
    </location>
</feature>
<feature type="compositionally biased region" description="Basic and acidic residues" evidence="2">
    <location>
        <begin position="340"/>
        <end position="357"/>
    </location>
</feature>
<comment type="caution">
    <text evidence="3">The sequence shown here is derived from an EMBL/GenBank/DDBJ whole genome shotgun (WGS) entry which is preliminary data.</text>
</comment>
<feature type="region of interest" description="Disordered" evidence="2">
    <location>
        <begin position="46"/>
        <end position="504"/>
    </location>
</feature>
<dbReference type="Proteomes" id="UP001148018">
    <property type="component" value="Unassembled WGS sequence"/>
</dbReference>
<evidence type="ECO:0000313" key="4">
    <source>
        <dbReference type="Proteomes" id="UP001148018"/>
    </source>
</evidence>
<feature type="compositionally biased region" description="Basic and acidic residues" evidence="2">
    <location>
        <begin position="455"/>
        <end position="476"/>
    </location>
</feature>
<feature type="compositionally biased region" description="Basic and acidic residues" evidence="2">
    <location>
        <begin position="174"/>
        <end position="186"/>
    </location>
</feature>
<keyword evidence="4" id="KW-1185">Reference proteome</keyword>
<feature type="compositionally biased region" description="Basic and acidic residues" evidence="2">
    <location>
        <begin position="1048"/>
        <end position="1058"/>
    </location>
</feature>
<feature type="compositionally biased region" description="Basic and acidic residues" evidence="2">
    <location>
        <begin position="1179"/>
        <end position="1189"/>
    </location>
</feature>
<feature type="compositionally biased region" description="Low complexity" evidence="2">
    <location>
        <begin position="478"/>
        <end position="491"/>
    </location>
</feature>
<feature type="compositionally biased region" description="Basic and acidic residues" evidence="2">
    <location>
        <begin position="1101"/>
        <end position="1116"/>
    </location>
</feature>
<feature type="compositionally biased region" description="Basic and acidic residues" evidence="2">
    <location>
        <begin position="285"/>
        <end position="296"/>
    </location>
</feature>
<feature type="compositionally biased region" description="Basic and acidic residues" evidence="2">
    <location>
        <begin position="527"/>
        <end position="536"/>
    </location>
</feature>
<feature type="compositionally biased region" description="Basic and acidic residues" evidence="2">
    <location>
        <begin position="931"/>
        <end position="947"/>
    </location>
</feature>
<feature type="region of interest" description="Disordered" evidence="2">
    <location>
        <begin position="1048"/>
        <end position="1245"/>
    </location>
</feature>